<dbReference type="PROSITE" id="PS51839">
    <property type="entry name" value="4FE4S_HC3"/>
    <property type="match status" value="1"/>
</dbReference>
<dbReference type="GO" id="GO:0051537">
    <property type="term" value="F:2 iron, 2 sulfur cluster binding"/>
    <property type="evidence" value="ECO:0007669"/>
    <property type="project" value="UniProtKB-UniRule"/>
</dbReference>
<evidence type="ECO:0000256" key="10">
    <source>
        <dbReference type="ARBA" id="ARBA00047712"/>
    </source>
</evidence>
<dbReference type="PROSITE" id="PS00642">
    <property type="entry name" value="COMPLEX1_75K_2"/>
    <property type="match status" value="1"/>
</dbReference>
<accession>A0A4R1F3J6</accession>
<sequence length="803" mass="87860">MSNTDKQFVTITINDKEIEAVPGSMLIDVADKSDIHIPRFCYHKKLSVAANCRMCLVDVEKAPKPLPACATPVNEGMVVWTKSERALTAQKDTMEFLLINHPLDCPICDQGGECELQDLSMEFGSGTSNFHEMKRVVVDKDIGELVATEMTRCIQCTRCVRFGEEIAGMREMGATGRGDRMEIGTFVEKSLDSEISGNIIDICPVGALTAKPSRYHSRAWEMMQTPSIASHDCVGSNVKLHTFKKKLVRVIAAENEDINECWISDRDRFSYQGVYADDRVEKPMIKYNGIWKEVDWSTALDRTVEKLTEVSAKDIAVLASARATLEELYLLQKSMRSIGVANIDHRLRQVDFNDQESSGAYPSLGMKIADIENLDSILLVGSNVRKEQPMINQRIRKAALNGAKIMCVNPLELDFNYDVDAQRVSNPVEMIKTLAIIAKASYILSKTEIPAGLNDLFTSVRLNKADKVFAENLIASKNSAVFLGSISMQHPGYSTLRALSKAIAGNTGSTLAYLSGASNSAGAWLAGVVPHQKEAGQKADIIGKNAGEMLSKTKKVYMLLDLELERDSDNPQQAKAAMNQADTIIAVTPYANKTLLSLADIILPSAAYAETSGTYVNAEGTWQSFKAAAKSYGEARPAWKILRVLGNKLDVKGFDYVSSKDVRNELQGLCENVNNENPVSVEGIYTKLDDVTSQSLYRIGNVGEFSGDSLVRRATALQKSNPEQNAVQLNAKQAALLGLKDLPTVDNEHAEKEVMVDVKQGEVVVSMPLLINDNIPDKCALLASGTKSSSLLGSAFGEIEITA</sequence>
<keyword evidence="3 11" id="KW-0004">4Fe-4S</keyword>
<dbReference type="GO" id="GO:0046872">
    <property type="term" value="F:metal ion binding"/>
    <property type="evidence" value="ECO:0007669"/>
    <property type="project" value="UniProtKB-UniRule"/>
</dbReference>
<dbReference type="GO" id="GO:0048038">
    <property type="term" value="F:quinone binding"/>
    <property type="evidence" value="ECO:0007669"/>
    <property type="project" value="UniProtKB-UniRule"/>
</dbReference>
<dbReference type="InterPro" id="IPR050123">
    <property type="entry name" value="Prok_molybdopt-oxidoreductase"/>
</dbReference>
<dbReference type="InterPro" id="IPR054351">
    <property type="entry name" value="NADH_UbQ_OxRdtase_ferredoxin"/>
</dbReference>
<dbReference type="Pfam" id="PF00384">
    <property type="entry name" value="Molybdopterin"/>
    <property type="match status" value="1"/>
</dbReference>
<dbReference type="InterPro" id="IPR019574">
    <property type="entry name" value="NADH_UbQ_OxRdtase_Gsu_4Fe4S-bd"/>
</dbReference>
<feature type="domain" description="4Fe-4S Mo/W bis-MGD-type" evidence="13">
    <location>
        <begin position="222"/>
        <end position="278"/>
    </location>
</feature>
<comment type="function">
    <text evidence="11">NDH-1 shuttles electrons from NADH, via FMN and iron-sulfur (Fe-S) centers, to quinones in the respiratory chain. Couples the redox reaction to proton translocation (for every two electrons transferred, four hydrogen ions are translocated across the cytoplasmic membrane), and thus conserves the redox energy in a proton gradient.</text>
</comment>
<dbReference type="Pfam" id="PF22117">
    <property type="entry name" value="Fer4_Nqo3"/>
    <property type="match status" value="1"/>
</dbReference>
<dbReference type="PANTHER" id="PTHR43105:SF13">
    <property type="entry name" value="NADH-UBIQUINONE OXIDOREDUCTASE 75 KDA SUBUNIT, MITOCHONDRIAL"/>
    <property type="match status" value="1"/>
</dbReference>
<dbReference type="FunFam" id="3.30.70.20:FF:000002">
    <property type="entry name" value="NADH-ubiquinone oxidoreductase 75 kDa subunit"/>
    <property type="match status" value="1"/>
</dbReference>
<dbReference type="FunFam" id="3.10.20.740:FF:000001">
    <property type="entry name" value="NADH-quinone oxidoreductase subunit G"/>
    <property type="match status" value="1"/>
</dbReference>
<evidence type="ECO:0000256" key="2">
    <source>
        <dbReference type="ARBA" id="ARBA00005404"/>
    </source>
</evidence>
<evidence type="ECO:0000256" key="3">
    <source>
        <dbReference type="ARBA" id="ARBA00022485"/>
    </source>
</evidence>
<evidence type="ECO:0000256" key="4">
    <source>
        <dbReference type="ARBA" id="ARBA00022723"/>
    </source>
</evidence>
<dbReference type="GO" id="GO:0016651">
    <property type="term" value="F:oxidoreductase activity, acting on NAD(P)H"/>
    <property type="evidence" value="ECO:0007669"/>
    <property type="project" value="InterPro"/>
</dbReference>
<dbReference type="NCBIfam" id="TIGR01973">
    <property type="entry name" value="NuoG"/>
    <property type="match status" value="1"/>
</dbReference>
<dbReference type="EC" id="7.1.1.-" evidence="11"/>
<dbReference type="PANTHER" id="PTHR43105">
    <property type="entry name" value="RESPIRATORY NITRATE REDUCTASE"/>
    <property type="match status" value="1"/>
</dbReference>
<dbReference type="Gene3D" id="3.40.50.740">
    <property type="match status" value="1"/>
</dbReference>
<evidence type="ECO:0000259" key="13">
    <source>
        <dbReference type="PROSITE" id="PS51669"/>
    </source>
</evidence>
<keyword evidence="11" id="KW-0874">Quinone</keyword>
<comment type="catalytic activity">
    <reaction evidence="10 11">
        <text>a quinone + NADH + 5 H(+)(in) = a quinol + NAD(+) + 4 H(+)(out)</text>
        <dbReference type="Rhea" id="RHEA:57888"/>
        <dbReference type="ChEBI" id="CHEBI:15378"/>
        <dbReference type="ChEBI" id="CHEBI:24646"/>
        <dbReference type="ChEBI" id="CHEBI:57540"/>
        <dbReference type="ChEBI" id="CHEBI:57945"/>
        <dbReference type="ChEBI" id="CHEBI:132124"/>
    </reaction>
</comment>
<dbReference type="Pfam" id="PF10588">
    <property type="entry name" value="NADH-G_4Fe-4S_3"/>
    <property type="match status" value="1"/>
</dbReference>
<dbReference type="EMBL" id="SMFQ01000002">
    <property type="protein sequence ID" value="TCJ88363.1"/>
    <property type="molecule type" value="Genomic_DNA"/>
</dbReference>
<dbReference type="GO" id="GO:0016020">
    <property type="term" value="C:membrane"/>
    <property type="evidence" value="ECO:0007669"/>
    <property type="project" value="InterPro"/>
</dbReference>
<dbReference type="PROSITE" id="PS51085">
    <property type="entry name" value="2FE2S_FER_2"/>
    <property type="match status" value="1"/>
</dbReference>
<dbReference type="SMART" id="SM00929">
    <property type="entry name" value="NADH-G_4Fe-4S_3"/>
    <property type="match status" value="1"/>
</dbReference>
<dbReference type="PROSITE" id="PS51669">
    <property type="entry name" value="4FE4S_MOW_BIS_MGD"/>
    <property type="match status" value="1"/>
</dbReference>
<keyword evidence="6 11" id="KW-0408">Iron</keyword>
<dbReference type="CDD" id="cd00207">
    <property type="entry name" value="fer2"/>
    <property type="match status" value="1"/>
</dbReference>
<evidence type="ECO:0000256" key="11">
    <source>
        <dbReference type="RuleBase" id="RU003525"/>
    </source>
</evidence>
<dbReference type="Gene3D" id="3.10.20.740">
    <property type="match status" value="1"/>
</dbReference>
<name>A0A4R1F3J6_9GAMM</name>
<dbReference type="AlphaFoldDB" id="A0A4R1F3J6"/>
<dbReference type="InterPro" id="IPR010228">
    <property type="entry name" value="NADH_UbQ_OxRdtase_Gsu"/>
</dbReference>
<dbReference type="GO" id="GO:0051539">
    <property type="term" value="F:4 iron, 4 sulfur cluster binding"/>
    <property type="evidence" value="ECO:0007669"/>
    <property type="project" value="UniProtKB-KW"/>
</dbReference>
<evidence type="ECO:0000313" key="16">
    <source>
        <dbReference type="Proteomes" id="UP000294887"/>
    </source>
</evidence>
<dbReference type="RefSeq" id="WP_131904061.1">
    <property type="nucleotide sequence ID" value="NZ_BAAAFU010000008.1"/>
</dbReference>
<evidence type="ECO:0000256" key="1">
    <source>
        <dbReference type="ARBA" id="ARBA00001966"/>
    </source>
</evidence>
<dbReference type="InterPro" id="IPR006656">
    <property type="entry name" value="Mopterin_OxRdtase"/>
</dbReference>
<gene>
    <name evidence="15" type="ORF">EV695_0206</name>
</gene>
<dbReference type="Proteomes" id="UP000294887">
    <property type="component" value="Unassembled WGS sequence"/>
</dbReference>
<keyword evidence="16" id="KW-1185">Reference proteome</keyword>
<organism evidence="15 16">
    <name type="scientific">Cocleimonas flava</name>
    <dbReference type="NCBI Taxonomy" id="634765"/>
    <lineage>
        <taxon>Bacteria</taxon>
        <taxon>Pseudomonadati</taxon>
        <taxon>Pseudomonadota</taxon>
        <taxon>Gammaproteobacteria</taxon>
        <taxon>Thiotrichales</taxon>
        <taxon>Thiotrichaceae</taxon>
        <taxon>Cocleimonas</taxon>
    </lineage>
</organism>
<dbReference type="GO" id="GO:0008137">
    <property type="term" value="F:NADH dehydrogenase (ubiquinone) activity"/>
    <property type="evidence" value="ECO:0007669"/>
    <property type="project" value="UniProtKB-UniRule"/>
</dbReference>
<keyword evidence="11" id="KW-0001">2Fe-2S</keyword>
<comment type="subunit">
    <text evidence="9">Composed of 13 different subunits. Subunits NuoCD, E, F, and G constitute the peripheral sector of the complex.</text>
</comment>
<dbReference type="Gene3D" id="3.30.70.20">
    <property type="match status" value="1"/>
</dbReference>
<evidence type="ECO:0000256" key="9">
    <source>
        <dbReference type="ARBA" id="ARBA00026021"/>
    </source>
</evidence>
<comment type="cofactor">
    <cofactor evidence="1 11">
        <name>[4Fe-4S] cluster</name>
        <dbReference type="ChEBI" id="CHEBI:49883"/>
    </cofactor>
</comment>
<dbReference type="SUPFAM" id="SSF54862">
    <property type="entry name" value="4Fe-4S ferredoxins"/>
    <property type="match status" value="1"/>
</dbReference>
<dbReference type="SUPFAM" id="SSF54292">
    <property type="entry name" value="2Fe-2S ferredoxin-like"/>
    <property type="match status" value="1"/>
</dbReference>
<keyword evidence="8 11" id="KW-0520">NAD</keyword>
<dbReference type="GO" id="GO:0042773">
    <property type="term" value="P:ATP synthesis coupled electron transport"/>
    <property type="evidence" value="ECO:0007669"/>
    <property type="project" value="InterPro"/>
</dbReference>
<feature type="domain" description="2Fe-2S ferredoxin-type" evidence="12">
    <location>
        <begin position="7"/>
        <end position="85"/>
    </location>
</feature>
<dbReference type="PROSITE" id="PS00643">
    <property type="entry name" value="COMPLEX1_75K_3"/>
    <property type="match status" value="1"/>
</dbReference>
<evidence type="ECO:0000256" key="6">
    <source>
        <dbReference type="ARBA" id="ARBA00023004"/>
    </source>
</evidence>
<dbReference type="Gene3D" id="3.40.228.10">
    <property type="entry name" value="Dimethylsulfoxide Reductase, domain 2"/>
    <property type="match status" value="1"/>
</dbReference>
<evidence type="ECO:0000256" key="5">
    <source>
        <dbReference type="ARBA" id="ARBA00022967"/>
    </source>
</evidence>
<evidence type="ECO:0000259" key="12">
    <source>
        <dbReference type="PROSITE" id="PS51085"/>
    </source>
</evidence>
<comment type="cofactor">
    <cofactor evidence="11">
        <name>[2Fe-2S] cluster</name>
        <dbReference type="ChEBI" id="CHEBI:190135"/>
    </cofactor>
    <text evidence="11">Binds 1 [2Fe-2S] cluster per subunit.</text>
</comment>
<keyword evidence="7 11" id="KW-0411">Iron-sulfur</keyword>
<dbReference type="InterPro" id="IPR006963">
    <property type="entry name" value="Mopterin_OxRdtase_4Fe-4S_dom"/>
</dbReference>
<protein>
    <recommendedName>
        <fullName evidence="11">NADH-quinone oxidoreductase</fullName>
        <ecNumber evidence="11">7.1.1.-</ecNumber>
    </recommendedName>
</protein>
<dbReference type="InterPro" id="IPR001041">
    <property type="entry name" value="2Fe-2S_ferredoxin-type"/>
</dbReference>
<dbReference type="Pfam" id="PF13510">
    <property type="entry name" value="Fer2_4"/>
    <property type="match status" value="1"/>
</dbReference>
<dbReference type="PROSITE" id="PS00641">
    <property type="entry name" value="COMPLEX1_75K_1"/>
    <property type="match status" value="1"/>
</dbReference>
<feature type="domain" description="4Fe-4S His(Cys)3-ligated-type" evidence="14">
    <location>
        <begin position="85"/>
        <end position="124"/>
    </location>
</feature>
<keyword evidence="4 11" id="KW-0479">Metal-binding</keyword>
<comment type="similarity">
    <text evidence="2 11">Belongs to the complex I 75 kDa subunit family.</text>
</comment>
<dbReference type="OrthoDB" id="9810782at2"/>
<reference evidence="15 16" key="1">
    <citation type="submission" date="2019-03" db="EMBL/GenBank/DDBJ databases">
        <title>Genomic Encyclopedia of Type Strains, Phase IV (KMG-IV): sequencing the most valuable type-strain genomes for metagenomic binning, comparative biology and taxonomic classification.</title>
        <authorList>
            <person name="Goeker M."/>
        </authorList>
    </citation>
    <scope>NUCLEOTIDE SEQUENCE [LARGE SCALE GENOMIC DNA]</scope>
    <source>
        <strain evidence="15 16">DSM 24830</strain>
    </source>
</reference>
<dbReference type="InterPro" id="IPR000283">
    <property type="entry name" value="NADH_UbQ_OxRdtase_75kDa_su_CS"/>
</dbReference>
<keyword evidence="5 11" id="KW-1278">Translocase</keyword>
<proteinExistence type="inferred from homology"/>
<evidence type="ECO:0000259" key="14">
    <source>
        <dbReference type="PROSITE" id="PS51839"/>
    </source>
</evidence>
<evidence type="ECO:0000256" key="7">
    <source>
        <dbReference type="ARBA" id="ARBA00023014"/>
    </source>
</evidence>
<dbReference type="Gene3D" id="3.30.200.210">
    <property type="match status" value="1"/>
</dbReference>
<dbReference type="InterPro" id="IPR036010">
    <property type="entry name" value="2Fe-2S_ferredoxin-like_sf"/>
</dbReference>
<dbReference type="Pfam" id="PF22151">
    <property type="entry name" value="Fer4_NDSU1"/>
    <property type="match status" value="1"/>
</dbReference>
<evidence type="ECO:0000256" key="8">
    <source>
        <dbReference type="ARBA" id="ARBA00023027"/>
    </source>
</evidence>
<evidence type="ECO:0000313" key="15">
    <source>
        <dbReference type="EMBL" id="TCJ88363.1"/>
    </source>
</evidence>
<comment type="caution">
    <text evidence="15">The sequence shown here is derived from an EMBL/GenBank/DDBJ whole genome shotgun (WGS) entry which is preliminary data.</text>
</comment>
<dbReference type="SUPFAM" id="SSF53706">
    <property type="entry name" value="Formate dehydrogenase/DMSO reductase, domains 1-3"/>
    <property type="match status" value="1"/>
</dbReference>